<accession>A0A165S1L0</accession>
<name>A0A165S1L0_9AGAM</name>
<evidence type="ECO:0000313" key="2">
    <source>
        <dbReference type="EMBL" id="KZT24544.1"/>
    </source>
</evidence>
<keyword evidence="1" id="KW-0732">Signal</keyword>
<gene>
    <name evidence="2" type="ORF">NEOLEDRAFT_1134940</name>
</gene>
<dbReference type="EMBL" id="KV425577">
    <property type="protein sequence ID" value="KZT24544.1"/>
    <property type="molecule type" value="Genomic_DNA"/>
</dbReference>
<proteinExistence type="predicted"/>
<evidence type="ECO:0000256" key="1">
    <source>
        <dbReference type="SAM" id="SignalP"/>
    </source>
</evidence>
<dbReference type="InterPro" id="IPR029058">
    <property type="entry name" value="AB_hydrolase_fold"/>
</dbReference>
<reference evidence="2 3" key="1">
    <citation type="journal article" date="2016" name="Mol. Biol. Evol.">
        <title>Comparative Genomics of Early-Diverging Mushroom-Forming Fungi Provides Insights into the Origins of Lignocellulose Decay Capabilities.</title>
        <authorList>
            <person name="Nagy L.G."/>
            <person name="Riley R."/>
            <person name="Tritt A."/>
            <person name="Adam C."/>
            <person name="Daum C."/>
            <person name="Floudas D."/>
            <person name="Sun H."/>
            <person name="Yadav J.S."/>
            <person name="Pangilinan J."/>
            <person name="Larsson K.H."/>
            <person name="Matsuura K."/>
            <person name="Barry K."/>
            <person name="Labutti K."/>
            <person name="Kuo R."/>
            <person name="Ohm R.A."/>
            <person name="Bhattacharya S.S."/>
            <person name="Shirouzu T."/>
            <person name="Yoshinaga Y."/>
            <person name="Martin F.M."/>
            <person name="Grigoriev I.V."/>
            <person name="Hibbett D.S."/>
        </authorList>
    </citation>
    <scope>NUCLEOTIDE SEQUENCE [LARGE SCALE GENOMIC DNA]</scope>
    <source>
        <strain evidence="2 3">HHB14362 ss-1</strain>
    </source>
</reference>
<dbReference type="OrthoDB" id="1735038at2759"/>
<dbReference type="Gene3D" id="3.40.50.1820">
    <property type="entry name" value="alpha/beta hydrolase"/>
    <property type="match status" value="1"/>
</dbReference>
<sequence length="99" mass="11286">MTAWALVRFGLPLFLSSLVAALTRDGRPNGNLPPIPAVPVPDVAADTPVTSRNGTTLPPYNTTYYFEQLIDHNNPSLGTFQQRYWHTWEFYEEGQYYHL</sequence>
<dbReference type="InParanoid" id="A0A165S1L0"/>
<evidence type="ECO:0000313" key="3">
    <source>
        <dbReference type="Proteomes" id="UP000076761"/>
    </source>
</evidence>
<protein>
    <submittedName>
        <fullName evidence="2">Uncharacterized protein</fullName>
    </submittedName>
</protein>
<dbReference type="Proteomes" id="UP000076761">
    <property type="component" value="Unassembled WGS sequence"/>
</dbReference>
<feature type="signal peptide" evidence="1">
    <location>
        <begin position="1"/>
        <end position="21"/>
    </location>
</feature>
<feature type="chain" id="PRO_5007866148" evidence="1">
    <location>
        <begin position="22"/>
        <end position="99"/>
    </location>
</feature>
<dbReference type="AlphaFoldDB" id="A0A165S1L0"/>
<keyword evidence="3" id="KW-1185">Reference proteome</keyword>
<organism evidence="2 3">
    <name type="scientific">Neolentinus lepideus HHB14362 ss-1</name>
    <dbReference type="NCBI Taxonomy" id="1314782"/>
    <lineage>
        <taxon>Eukaryota</taxon>
        <taxon>Fungi</taxon>
        <taxon>Dikarya</taxon>
        <taxon>Basidiomycota</taxon>
        <taxon>Agaricomycotina</taxon>
        <taxon>Agaricomycetes</taxon>
        <taxon>Gloeophyllales</taxon>
        <taxon>Gloeophyllaceae</taxon>
        <taxon>Neolentinus</taxon>
    </lineage>
</organism>